<sequence>MRSSILPSVALSLAGLRAVGASVCKPRSLSSGVSTVASMTLIAPETTFSGSASESFVLSSTIASASAEVTTGVDSTGIDITTELALTTEVTTTVAIIFTDDSTIDTATTEAPSSTVVSASTEATYTADSTIATQTTASNELTASSETTSVTDTTTAPFSSDTTTTTEATTTTTAELPVITDFQLKGTRAPVDGTSIYSNRAKGNYLLFSAGIGYSPATFRVEATSGHLLVDNSLPVCAFFQPGQDLATLILCSDPLESREVAITCTRPAKDGDVLSCSVPAQTCVQTQINFFEYSYTCTPTGEMLTDTSTNFNYDLNQNIPVIGQITNGVTFAVHAV</sequence>
<reference evidence="3" key="1">
    <citation type="journal article" date="2017" name="Mycologia">
        <title>Fusarium algeriense, sp. nov., a novel toxigenic crown rot pathogen of durum wheat from Algeria is nested in the Fusarium burgessii species complex.</title>
        <authorList>
            <person name="Laraba I."/>
            <person name="Keddad A."/>
            <person name="Boureghda H."/>
            <person name="Abdallah N."/>
            <person name="Vaughan M.M."/>
            <person name="Proctor R.H."/>
            <person name="Busman M."/>
            <person name="O'Donnell K."/>
        </authorList>
    </citation>
    <scope>NUCLEOTIDE SEQUENCE</scope>
    <source>
        <strain evidence="3">NRRL 25174</strain>
    </source>
</reference>
<evidence type="ECO:0000313" key="4">
    <source>
        <dbReference type="Proteomes" id="UP000730481"/>
    </source>
</evidence>
<comment type="caution">
    <text evidence="3">The sequence shown here is derived from an EMBL/GenBank/DDBJ whole genome shotgun (WGS) entry which is preliminary data.</text>
</comment>
<feature type="signal peptide" evidence="2">
    <location>
        <begin position="1"/>
        <end position="21"/>
    </location>
</feature>
<dbReference type="Proteomes" id="UP000730481">
    <property type="component" value="Unassembled WGS sequence"/>
</dbReference>
<protein>
    <submittedName>
        <fullName evidence="3">Activator of stress 1</fullName>
    </submittedName>
</protein>
<evidence type="ECO:0000256" key="2">
    <source>
        <dbReference type="SAM" id="SignalP"/>
    </source>
</evidence>
<accession>A0A9P5ADA0</accession>
<feature type="compositionally biased region" description="Low complexity" evidence="1">
    <location>
        <begin position="142"/>
        <end position="172"/>
    </location>
</feature>
<name>A0A9P5ADA0_9HYPO</name>
<dbReference type="AlphaFoldDB" id="A0A9P5ADA0"/>
<gene>
    <name evidence="3" type="ORF">FBEOM_9403</name>
</gene>
<organism evidence="3 4">
    <name type="scientific">Fusarium beomiforme</name>
    <dbReference type="NCBI Taxonomy" id="44412"/>
    <lineage>
        <taxon>Eukaryota</taxon>
        <taxon>Fungi</taxon>
        <taxon>Dikarya</taxon>
        <taxon>Ascomycota</taxon>
        <taxon>Pezizomycotina</taxon>
        <taxon>Sordariomycetes</taxon>
        <taxon>Hypocreomycetidae</taxon>
        <taxon>Hypocreales</taxon>
        <taxon>Nectriaceae</taxon>
        <taxon>Fusarium</taxon>
        <taxon>Fusarium burgessii species complex</taxon>
    </lineage>
</organism>
<dbReference type="EMBL" id="PVQB02000473">
    <property type="protein sequence ID" value="KAF4336735.1"/>
    <property type="molecule type" value="Genomic_DNA"/>
</dbReference>
<evidence type="ECO:0000313" key="3">
    <source>
        <dbReference type="EMBL" id="KAF4336735.1"/>
    </source>
</evidence>
<feature type="chain" id="PRO_5040358476" evidence="2">
    <location>
        <begin position="22"/>
        <end position="337"/>
    </location>
</feature>
<reference evidence="3" key="2">
    <citation type="submission" date="2020-02" db="EMBL/GenBank/DDBJ databases">
        <title>Identification and distribution of gene clusters putatively required for synthesis of sphingolipid metabolism inhibitors in phylogenetically diverse species of the filamentous fungus Fusarium.</title>
        <authorList>
            <person name="Kim H.-S."/>
            <person name="Busman M."/>
            <person name="Brown D.W."/>
            <person name="Divon H."/>
            <person name="Uhlig S."/>
            <person name="Proctor R.H."/>
        </authorList>
    </citation>
    <scope>NUCLEOTIDE SEQUENCE</scope>
    <source>
        <strain evidence="3">NRRL 25174</strain>
    </source>
</reference>
<keyword evidence="4" id="KW-1185">Reference proteome</keyword>
<dbReference type="OrthoDB" id="5105573at2759"/>
<feature type="region of interest" description="Disordered" evidence="1">
    <location>
        <begin position="136"/>
        <end position="172"/>
    </location>
</feature>
<proteinExistence type="predicted"/>
<evidence type="ECO:0000256" key="1">
    <source>
        <dbReference type="SAM" id="MobiDB-lite"/>
    </source>
</evidence>
<keyword evidence="2" id="KW-0732">Signal</keyword>